<dbReference type="Gene3D" id="1.10.10.10">
    <property type="entry name" value="Winged helix-like DNA-binding domain superfamily/Winged helix DNA-binding domain"/>
    <property type="match status" value="1"/>
</dbReference>
<evidence type="ECO:0000256" key="3">
    <source>
        <dbReference type="ARBA" id="ARBA00023163"/>
    </source>
</evidence>
<evidence type="ECO:0000256" key="4">
    <source>
        <dbReference type="PROSITE-ProRule" id="PRU01091"/>
    </source>
</evidence>
<organism evidence="6 7">
    <name type="scientific">Candidatus Enterococcus lemimoniae</name>
    <dbReference type="NCBI Taxonomy" id="1834167"/>
    <lineage>
        <taxon>Bacteria</taxon>
        <taxon>Bacillati</taxon>
        <taxon>Bacillota</taxon>
        <taxon>Bacilli</taxon>
        <taxon>Lactobacillales</taxon>
        <taxon>Enterococcaceae</taxon>
        <taxon>Enterococcus</taxon>
    </lineage>
</organism>
<dbReference type="Pfam" id="PF00486">
    <property type="entry name" value="Trans_reg_C"/>
    <property type="match status" value="1"/>
</dbReference>
<keyword evidence="3" id="KW-0804">Transcription</keyword>
<feature type="DNA-binding region" description="OmpR/PhoB-type" evidence="4">
    <location>
        <begin position="143"/>
        <end position="242"/>
    </location>
</feature>
<dbReference type="InterPro" id="IPR016032">
    <property type="entry name" value="Sig_transdc_resp-reg_C-effctor"/>
</dbReference>
<gene>
    <name evidence="6" type="ORF">A5866_002701</name>
</gene>
<dbReference type="SMART" id="SM00862">
    <property type="entry name" value="Trans_reg_C"/>
    <property type="match status" value="1"/>
</dbReference>
<keyword evidence="1" id="KW-0805">Transcription regulation</keyword>
<name>A0ABZ2T865_9ENTE</name>
<accession>A0ABZ2T865</accession>
<keyword evidence="7" id="KW-1185">Reference proteome</keyword>
<reference evidence="7" key="1">
    <citation type="submission" date="2017-05" db="EMBL/GenBank/DDBJ databases">
        <title>The Genome Sequence of EEnterococcus faecalis 9F2_4866.</title>
        <authorList>
            <consortium name="The Broad Institute Genomics Platform"/>
            <consortium name="The Broad Institute Genomic Center for Infectious Diseases"/>
            <person name="Earl A."/>
            <person name="Manson A."/>
            <person name="Schwartman J."/>
            <person name="Gilmore M."/>
            <person name="Abouelleil A."/>
            <person name="Cao P."/>
            <person name="Chapman S."/>
            <person name="Cusick C."/>
            <person name="Shea T."/>
            <person name="Young S."/>
            <person name="Neafsey D."/>
            <person name="Nusbaum C."/>
            <person name="Birren B."/>
        </authorList>
    </citation>
    <scope>NUCLEOTIDE SEQUENCE [LARGE SCALE GENOMIC DNA]</scope>
    <source>
        <strain evidence="7">12C11_DIV0727</strain>
    </source>
</reference>
<dbReference type="CDD" id="cd00383">
    <property type="entry name" value="trans_reg_C"/>
    <property type="match status" value="1"/>
</dbReference>
<keyword evidence="2 4" id="KW-0238">DNA-binding</keyword>
<feature type="domain" description="OmpR/PhoB-type" evidence="5">
    <location>
        <begin position="143"/>
        <end position="242"/>
    </location>
</feature>
<dbReference type="InterPro" id="IPR036388">
    <property type="entry name" value="WH-like_DNA-bd_sf"/>
</dbReference>
<dbReference type="RefSeq" id="WP_254907605.1">
    <property type="nucleotide sequence ID" value="NZ_CP147248.1"/>
</dbReference>
<proteinExistence type="predicted"/>
<evidence type="ECO:0000256" key="2">
    <source>
        <dbReference type="ARBA" id="ARBA00023125"/>
    </source>
</evidence>
<protein>
    <recommendedName>
        <fullName evidence="5">OmpR/PhoB-type domain-containing protein</fullName>
    </recommendedName>
</protein>
<evidence type="ECO:0000313" key="6">
    <source>
        <dbReference type="EMBL" id="WYJ87577.1"/>
    </source>
</evidence>
<sequence>MLIRQQKNKGEQHMYNVGFVILDNADEQNYIDSLKCTQLNVHPINKEEVAETIANYDGIIINEKYMHNIGVICESIILLKKQSNPFVWVISERMNKMNHIVYLQLGVDGILDNKSDSEEHKLLMINAFNRYNQTFSTMEKTVKSECDTTELQLRPCNFSVLLNGKEINLTKLEFKTIEFLQTQQGIAVSYEDIYRNVWENEGADKQYRVSNLIFHLRQKIETDAAHPKFIKTVRSKGYKLAL</sequence>
<dbReference type="Proteomes" id="UP000195080">
    <property type="component" value="Chromosome"/>
</dbReference>
<dbReference type="EMBL" id="CP147248">
    <property type="protein sequence ID" value="WYJ87577.1"/>
    <property type="molecule type" value="Genomic_DNA"/>
</dbReference>
<dbReference type="SUPFAM" id="SSF46894">
    <property type="entry name" value="C-terminal effector domain of the bipartite response regulators"/>
    <property type="match status" value="1"/>
</dbReference>
<evidence type="ECO:0000256" key="1">
    <source>
        <dbReference type="ARBA" id="ARBA00023015"/>
    </source>
</evidence>
<dbReference type="InterPro" id="IPR001867">
    <property type="entry name" value="OmpR/PhoB-type_DNA-bd"/>
</dbReference>
<dbReference type="PROSITE" id="PS51755">
    <property type="entry name" value="OMPR_PHOB"/>
    <property type="match status" value="1"/>
</dbReference>
<evidence type="ECO:0000259" key="5">
    <source>
        <dbReference type="PROSITE" id="PS51755"/>
    </source>
</evidence>
<evidence type="ECO:0000313" key="7">
    <source>
        <dbReference type="Proteomes" id="UP000195080"/>
    </source>
</evidence>